<dbReference type="GO" id="GO:0005774">
    <property type="term" value="C:vacuolar membrane"/>
    <property type="evidence" value="ECO:0007669"/>
    <property type="project" value="TreeGrafter"/>
</dbReference>
<comment type="caution">
    <text evidence="8">The sequence shown here is derived from an EMBL/GenBank/DDBJ whole genome shotgun (WGS) entry which is preliminary data.</text>
</comment>
<feature type="transmembrane region" description="Helical" evidence="6">
    <location>
        <begin position="210"/>
        <end position="233"/>
    </location>
</feature>
<comment type="subcellular location">
    <subcellularLocation>
        <location evidence="1">Membrane</location>
        <topology evidence="1">Multi-pass membrane protein</topology>
    </subcellularLocation>
</comment>
<reference evidence="8" key="1">
    <citation type="submission" date="2020-05" db="EMBL/GenBank/DDBJ databases">
        <authorList>
            <person name="Rincon C."/>
            <person name="Sanders R I."/>
            <person name="Robbins C."/>
            <person name="Chaturvedi A."/>
        </authorList>
    </citation>
    <scope>NUCLEOTIDE SEQUENCE</scope>
    <source>
        <strain evidence="8">CHB12</strain>
    </source>
</reference>
<dbReference type="AlphaFoldDB" id="A0A915Z894"/>
<evidence type="ECO:0000313" key="8">
    <source>
        <dbReference type="EMBL" id="CAB5366301.1"/>
    </source>
</evidence>
<dbReference type="OrthoDB" id="40134at2759"/>
<feature type="transmembrane region" description="Helical" evidence="6">
    <location>
        <begin position="370"/>
        <end position="391"/>
    </location>
</feature>
<feature type="transmembrane region" description="Helical" evidence="6">
    <location>
        <begin position="397"/>
        <end position="419"/>
    </location>
</feature>
<dbReference type="EMBL" id="CAGKOT010000022">
    <property type="protein sequence ID" value="CAB5366301.1"/>
    <property type="molecule type" value="Genomic_DNA"/>
</dbReference>
<evidence type="ECO:0000256" key="4">
    <source>
        <dbReference type="ARBA" id="ARBA00022989"/>
    </source>
</evidence>
<dbReference type="Pfam" id="PF01490">
    <property type="entry name" value="Aa_trans"/>
    <property type="match status" value="1"/>
</dbReference>
<dbReference type="VEuPathDB" id="FungiDB:RhiirFUN_015885"/>
<accession>A0A915Z894</accession>
<dbReference type="PANTHER" id="PTHR22950">
    <property type="entry name" value="AMINO ACID TRANSPORTER"/>
    <property type="match status" value="1"/>
</dbReference>
<feature type="transmembrane region" description="Helical" evidence="6">
    <location>
        <begin position="71"/>
        <end position="90"/>
    </location>
</feature>
<sequence length="466" mass="51800">MTSQYEGSTMKIDTCYIVIGMAEEHDSFYSDSIYSTRSSSDSEAPLLGDEELLVYELQNKDRPNNTKGTSFGAYINITCLMAGIGVLGLPETLNKGGWIALGIIIVSMLIALYTSIIIIKCLYHNGKSRLSTYGEIGQDAFGTFGKYLVEFFHNVTLIGVSVLYFILAAENLNELASHHYDTDLGIKIWTCICAAFVSVPFIFAKTLKEVAIISIFGAFATLFCIIAIVILSFEHWRDSTDPPSYKILDLSGIPTSLATISFSYGGNNVFPHIEESMQKPRHWNRVVTAAICTCAIMYFLVAFFGYLAYGDTTVNPILKVLPEGLLLTSASILIVIHVLFTIPILMTSFAMEAEKFLNITREHHSKIVEFLLRTVFRLFLILLSVGIAILVPCFGDIMALLGALTTCLFVFVLPVLFYLKLFGWERMSYLTLIWNVFVIIVGLIGFVIGSISALNNLFEDFIVTKK</sequence>
<evidence type="ECO:0000259" key="7">
    <source>
        <dbReference type="Pfam" id="PF01490"/>
    </source>
</evidence>
<gene>
    <name evidence="8" type="ORF">CHRIB12_LOCUS10785</name>
</gene>
<keyword evidence="4 6" id="KW-1133">Transmembrane helix</keyword>
<evidence type="ECO:0000256" key="3">
    <source>
        <dbReference type="ARBA" id="ARBA00022692"/>
    </source>
</evidence>
<feature type="transmembrane region" description="Helical" evidence="6">
    <location>
        <begin position="144"/>
        <end position="166"/>
    </location>
</feature>
<feature type="transmembrane region" description="Helical" evidence="6">
    <location>
        <begin position="329"/>
        <end position="349"/>
    </location>
</feature>
<evidence type="ECO:0000313" key="9">
    <source>
        <dbReference type="Proteomes" id="UP000684084"/>
    </source>
</evidence>
<feature type="transmembrane region" description="Helical" evidence="6">
    <location>
        <begin position="431"/>
        <end position="454"/>
    </location>
</feature>
<comment type="similarity">
    <text evidence="2">Belongs to the amino acid/polyamine transporter 2 family.</text>
</comment>
<keyword evidence="5 6" id="KW-0472">Membrane</keyword>
<evidence type="ECO:0000256" key="5">
    <source>
        <dbReference type="ARBA" id="ARBA00023136"/>
    </source>
</evidence>
<feature type="transmembrane region" description="Helical" evidence="6">
    <location>
        <begin position="286"/>
        <end position="309"/>
    </location>
</feature>
<dbReference type="GO" id="GO:0015179">
    <property type="term" value="F:L-amino acid transmembrane transporter activity"/>
    <property type="evidence" value="ECO:0007669"/>
    <property type="project" value="TreeGrafter"/>
</dbReference>
<dbReference type="Proteomes" id="UP000684084">
    <property type="component" value="Unassembled WGS sequence"/>
</dbReference>
<feature type="transmembrane region" description="Helical" evidence="6">
    <location>
        <begin position="186"/>
        <end position="203"/>
    </location>
</feature>
<dbReference type="PANTHER" id="PTHR22950:SF703">
    <property type="entry name" value="AMINO ACID TRANSPORTER TRANSMEMBRANE DOMAIN-CONTAINING PROTEIN"/>
    <property type="match status" value="1"/>
</dbReference>
<evidence type="ECO:0000256" key="2">
    <source>
        <dbReference type="ARBA" id="ARBA00008066"/>
    </source>
</evidence>
<feature type="transmembrane region" description="Helical" evidence="6">
    <location>
        <begin position="245"/>
        <end position="265"/>
    </location>
</feature>
<name>A0A915Z894_9GLOM</name>
<feature type="domain" description="Amino acid transporter transmembrane" evidence="7">
    <location>
        <begin position="68"/>
        <end position="451"/>
    </location>
</feature>
<protein>
    <recommendedName>
        <fullName evidence="7">Amino acid transporter transmembrane domain-containing protein</fullName>
    </recommendedName>
</protein>
<feature type="transmembrane region" description="Helical" evidence="6">
    <location>
        <begin position="96"/>
        <end position="123"/>
    </location>
</feature>
<evidence type="ECO:0000256" key="6">
    <source>
        <dbReference type="SAM" id="Phobius"/>
    </source>
</evidence>
<proteinExistence type="inferred from homology"/>
<keyword evidence="3 6" id="KW-0812">Transmembrane</keyword>
<dbReference type="InterPro" id="IPR013057">
    <property type="entry name" value="AA_transpt_TM"/>
</dbReference>
<evidence type="ECO:0000256" key="1">
    <source>
        <dbReference type="ARBA" id="ARBA00004141"/>
    </source>
</evidence>
<organism evidence="8 9">
    <name type="scientific">Rhizophagus irregularis</name>
    <dbReference type="NCBI Taxonomy" id="588596"/>
    <lineage>
        <taxon>Eukaryota</taxon>
        <taxon>Fungi</taxon>
        <taxon>Fungi incertae sedis</taxon>
        <taxon>Mucoromycota</taxon>
        <taxon>Glomeromycotina</taxon>
        <taxon>Glomeromycetes</taxon>
        <taxon>Glomerales</taxon>
        <taxon>Glomeraceae</taxon>
        <taxon>Rhizophagus</taxon>
    </lineage>
</organism>